<dbReference type="Proteomes" id="UP000323105">
    <property type="component" value="Unassembled WGS sequence"/>
</dbReference>
<dbReference type="EMBL" id="BKBW01000020">
    <property type="protein sequence ID" value="GEQ77902.1"/>
    <property type="molecule type" value="Genomic_DNA"/>
</dbReference>
<comment type="caution">
    <text evidence="2">The sequence shown here is derived from an EMBL/GenBank/DDBJ whole genome shotgun (WGS) entry which is preliminary data.</text>
</comment>
<evidence type="ECO:0000259" key="1">
    <source>
        <dbReference type="Pfam" id="PF03781"/>
    </source>
</evidence>
<evidence type="ECO:0000313" key="3">
    <source>
        <dbReference type="Proteomes" id="UP000323105"/>
    </source>
</evidence>
<dbReference type="SUPFAM" id="SSF56436">
    <property type="entry name" value="C-type lectin-like"/>
    <property type="match status" value="1"/>
</dbReference>
<dbReference type="AlphaFoldDB" id="A0A5A7MJQ0"/>
<dbReference type="InterPro" id="IPR051043">
    <property type="entry name" value="Sulfatase_Mod_Factor_Kinase"/>
</dbReference>
<name>A0A5A7MJQ0_COMTE</name>
<dbReference type="PANTHER" id="PTHR23150">
    <property type="entry name" value="SULFATASE MODIFYING FACTOR 1, 2"/>
    <property type="match status" value="1"/>
</dbReference>
<dbReference type="PANTHER" id="PTHR23150:SF19">
    <property type="entry name" value="FORMYLGLYCINE-GENERATING ENZYME"/>
    <property type="match status" value="1"/>
</dbReference>
<dbReference type="GO" id="GO:0120147">
    <property type="term" value="F:formylglycine-generating oxidase activity"/>
    <property type="evidence" value="ECO:0007669"/>
    <property type="project" value="TreeGrafter"/>
</dbReference>
<dbReference type="InterPro" id="IPR016187">
    <property type="entry name" value="CTDL_fold"/>
</dbReference>
<gene>
    <name evidence="2" type="ORF">CTTA_4907</name>
</gene>
<organism evidence="2 3">
    <name type="scientific">Comamonas testosteroni</name>
    <name type="common">Pseudomonas testosteroni</name>
    <dbReference type="NCBI Taxonomy" id="285"/>
    <lineage>
        <taxon>Bacteria</taxon>
        <taxon>Pseudomonadati</taxon>
        <taxon>Pseudomonadota</taxon>
        <taxon>Betaproteobacteria</taxon>
        <taxon>Burkholderiales</taxon>
        <taxon>Comamonadaceae</taxon>
        <taxon>Comamonas</taxon>
    </lineage>
</organism>
<dbReference type="Pfam" id="PF03781">
    <property type="entry name" value="FGE-sulfatase"/>
    <property type="match status" value="1"/>
</dbReference>
<evidence type="ECO:0000313" key="2">
    <source>
        <dbReference type="EMBL" id="GEQ77902.1"/>
    </source>
</evidence>
<dbReference type="InterPro" id="IPR005532">
    <property type="entry name" value="SUMF_dom"/>
</dbReference>
<protein>
    <recommendedName>
        <fullName evidence="1">Sulfatase-modifying factor enzyme-like domain-containing protein</fullName>
    </recommendedName>
</protein>
<dbReference type="Gene3D" id="3.90.1580.10">
    <property type="entry name" value="paralog of FGE (formylglycine-generating enzyme)"/>
    <property type="match status" value="1"/>
</dbReference>
<sequence length="131" mass="14609">MASIWKDQTGSFPQAQPKILPGTAPVASYESNGYGLFDMAGNAWQWTADWYRYDAFGMQARLKHVSNPKGSSNSFDLDGLRSDAPKRVIRGGSFLCNEDYCEGYRVSARQGQDPWSASNNVGFRLVMDRGR</sequence>
<accession>A0A5A7MJQ0</accession>
<dbReference type="InterPro" id="IPR042095">
    <property type="entry name" value="SUMF_sf"/>
</dbReference>
<reference evidence="2 3" key="1">
    <citation type="journal article" date="2019" name="Microbiol. Resour. Announc.">
        <title>Draft Genome Sequence of Comamonas testosteroni TA441, a Bacterium That Has a Cryptic Phenol Degradation Gene Cluster.</title>
        <authorList>
            <person name="Arai H."/>
            <person name="Ishii M."/>
        </authorList>
    </citation>
    <scope>NUCLEOTIDE SEQUENCE [LARGE SCALE GENOMIC DNA]</scope>
    <source>
        <strain evidence="2 3">TA441</strain>
    </source>
</reference>
<feature type="domain" description="Sulfatase-modifying factor enzyme-like" evidence="1">
    <location>
        <begin position="22"/>
        <end position="126"/>
    </location>
</feature>
<proteinExistence type="predicted"/>